<gene>
    <name evidence="6" type="primary">HMCN1</name>
    <name evidence="6" type="ORF">AWC38_SpisGene14295</name>
</gene>
<dbReference type="GO" id="GO:0070593">
    <property type="term" value="P:dendrite self-avoidance"/>
    <property type="evidence" value="ECO:0007669"/>
    <property type="project" value="TreeGrafter"/>
</dbReference>
<accession>A0A2B4RY90</accession>
<name>A0A2B4RY90_STYPI</name>
<dbReference type="Proteomes" id="UP000225706">
    <property type="component" value="Unassembled WGS sequence"/>
</dbReference>
<feature type="domain" description="Ig-like" evidence="5">
    <location>
        <begin position="106"/>
        <end position="192"/>
    </location>
</feature>
<feature type="domain" description="Ig-like" evidence="5">
    <location>
        <begin position="27"/>
        <end position="100"/>
    </location>
</feature>
<dbReference type="EMBL" id="LSMT01000286">
    <property type="protein sequence ID" value="PFX21215.1"/>
    <property type="molecule type" value="Genomic_DNA"/>
</dbReference>
<keyword evidence="7" id="KW-1185">Reference proteome</keyword>
<organism evidence="6 7">
    <name type="scientific">Stylophora pistillata</name>
    <name type="common">Smooth cauliflower coral</name>
    <dbReference type="NCBI Taxonomy" id="50429"/>
    <lineage>
        <taxon>Eukaryota</taxon>
        <taxon>Metazoa</taxon>
        <taxon>Cnidaria</taxon>
        <taxon>Anthozoa</taxon>
        <taxon>Hexacorallia</taxon>
        <taxon>Scleractinia</taxon>
        <taxon>Astrocoeniina</taxon>
        <taxon>Pocilloporidae</taxon>
        <taxon>Stylophora</taxon>
    </lineage>
</organism>
<evidence type="ECO:0000256" key="1">
    <source>
        <dbReference type="ARBA" id="ARBA00023157"/>
    </source>
</evidence>
<keyword evidence="1" id="KW-1015">Disulfide bond</keyword>
<evidence type="ECO:0000313" key="7">
    <source>
        <dbReference type="Proteomes" id="UP000225706"/>
    </source>
</evidence>
<dbReference type="OrthoDB" id="5965464at2759"/>
<keyword evidence="2" id="KW-0393">Immunoglobulin domain</keyword>
<dbReference type="InterPro" id="IPR013783">
    <property type="entry name" value="Ig-like_fold"/>
</dbReference>
<feature type="compositionally biased region" description="Acidic residues" evidence="3">
    <location>
        <begin position="677"/>
        <end position="690"/>
    </location>
</feature>
<sequence>MAWSSWSSDYKECIQYRERVGPLEINPQLKNQLIAYNSSLQLNCFLRGCPTPEINWTKDGVSLGNNNTLTIPQARLEDSGQYTCSVKNSEGSKNSTFWIEVAGVSPQIIAPPTDQSVTKGYLGNFKCVASGVPTPTFVWDFNNGDLPSGIHQTDQEGESLLELPRVTEEMEGTYKCTVKNKQNITSSSAVLRVYGKASAQVVPRTHQTLTVGEVLTLTCKVNRETVNITWKKDGESLKERAVIDTQLNKTKSKLVITEVVEEDSGEYSCEASNKLGTVALSSVILDVIGKASAQVVPATHQTLTAGEVLTLTCKVNRETVNITWKKDGESLKERAVIDTRLNKRKSKLVITEAVEEDSGEYSCEASNKLGTVAQSSVILGVKVAPSSNSLEWYYIGGPVAVVIFLLALISYIKNRRATAQPILIMEYLWRGDLLGYLRKSRGVFDHYHRGVGRVDHLTTYDMVLFAKQIANVIEEEDIDFSPSSLVMDDNSLGTLACPLVTDEDNPDCSTCSLVIEEEDSGNSACSRMIGEGGLEAKVCPPVIEKEDPKSVAHPLVTVVNKPCASQFPPTIEEEDVDSFDYPPLTEEEGHIDPASPPDVKECETSKPETNADDQGVTAVQSLKEAGEEEPNTCQLENTEDEQVDVGKHTEDQGDAVDLCDEHVGVQESNGYQLTAVDTDETGNDEDEESSEATPFV</sequence>
<reference evidence="7" key="1">
    <citation type="journal article" date="2017" name="bioRxiv">
        <title>Comparative analysis of the genomes of Stylophora pistillata and Acropora digitifera provides evidence for extensive differences between species of corals.</title>
        <authorList>
            <person name="Voolstra C.R."/>
            <person name="Li Y."/>
            <person name="Liew Y.J."/>
            <person name="Baumgarten S."/>
            <person name="Zoccola D."/>
            <person name="Flot J.-F."/>
            <person name="Tambutte S."/>
            <person name="Allemand D."/>
            <person name="Aranda M."/>
        </authorList>
    </citation>
    <scope>NUCLEOTIDE SEQUENCE [LARGE SCALE GENOMIC DNA]</scope>
</reference>
<feature type="domain" description="Ig-like" evidence="5">
    <location>
        <begin position="197"/>
        <end position="281"/>
    </location>
</feature>
<dbReference type="InterPro" id="IPR003599">
    <property type="entry name" value="Ig_sub"/>
</dbReference>
<dbReference type="Pfam" id="PF13927">
    <property type="entry name" value="Ig_3"/>
    <property type="match status" value="1"/>
</dbReference>
<proteinExistence type="predicted"/>
<feature type="transmembrane region" description="Helical" evidence="4">
    <location>
        <begin position="392"/>
        <end position="412"/>
    </location>
</feature>
<keyword evidence="4" id="KW-1133">Transmembrane helix</keyword>
<dbReference type="GO" id="GO:0098632">
    <property type="term" value="F:cell-cell adhesion mediator activity"/>
    <property type="evidence" value="ECO:0007669"/>
    <property type="project" value="TreeGrafter"/>
</dbReference>
<evidence type="ECO:0000256" key="3">
    <source>
        <dbReference type="SAM" id="MobiDB-lite"/>
    </source>
</evidence>
<dbReference type="SMART" id="SM00409">
    <property type="entry name" value="IG"/>
    <property type="match status" value="4"/>
</dbReference>
<dbReference type="AlphaFoldDB" id="A0A2B4RY90"/>
<dbReference type="PANTHER" id="PTHR10075:SF14">
    <property type="entry name" value="CELL ADHESION MOLECULE DSCAM2-RELATED"/>
    <property type="match status" value="1"/>
</dbReference>
<dbReference type="InterPro" id="IPR013098">
    <property type="entry name" value="Ig_I-set"/>
</dbReference>
<dbReference type="GO" id="GO:0005886">
    <property type="term" value="C:plasma membrane"/>
    <property type="evidence" value="ECO:0007669"/>
    <property type="project" value="TreeGrafter"/>
</dbReference>
<dbReference type="InterPro" id="IPR007110">
    <property type="entry name" value="Ig-like_dom"/>
</dbReference>
<dbReference type="InterPro" id="IPR003598">
    <property type="entry name" value="Ig_sub2"/>
</dbReference>
<dbReference type="GO" id="GO:0007156">
    <property type="term" value="P:homophilic cell adhesion via plasma membrane adhesion molecules"/>
    <property type="evidence" value="ECO:0007669"/>
    <property type="project" value="TreeGrafter"/>
</dbReference>
<dbReference type="CDD" id="cd00096">
    <property type="entry name" value="Ig"/>
    <property type="match status" value="2"/>
</dbReference>
<dbReference type="FunFam" id="2.60.40.10:FF:000032">
    <property type="entry name" value="palladin isoform X1"/>
    <property type="match status" value="1"/>
</dbReference>
<feature type="domain" description="Ig-like" evidence="5">
    <location>
        <begin position="291"/>
        <end position="379"/>
    </location>
</feature>
<dbReference type="PROSITE" id="PS50835">
    <property type="entry name" value="IG_LIKE"/>
    <property type="match status" value="4"/>
</dbReference>
<feature type="region of interest" description="Disordered" evidence="3">
    <location>
        <begin position="665"/>
        <end position="696"/>
    </location>
</feature>
<dbReference type="Pfam" id="PF07679">
    <property type="entry name" value="I-set"/>
    <property type="match status" value="3"/>
</dbReference>
<comment type="caution">
    <text evidence="6">The sequence shown here is derived from an EMBL/GenBank/DDBJ whole genome shotgun (WGS) entry which is preliminary data.</text>
</comment>
<dbReference type="Gene3D" id="2.60.40.10">
    <property type="entry name" value="Immunoglobulins"/>
    <property type="match status" value="4"/>
</dbReference>
<dbReference type="PANTHER" id="PTHR10075">
    <property type="entry name" value="BASIGIN RELATED"/>
    <property type="match status" value="1"/>
</dbReference>
<dbReference type="SUPFAM" id="SSF48726">
    <property type="entry name" value="Immunoglobulin"/>
    <property type="match status" value="4"/>
</dbReference>
<protein>
    <submittedName>
        <fullName evidence="6">Hemicentin-1</fullName>
    </submittedName>
</protein>
<dbReference type="PRINTS" id="PR01832">
    <property type="entry name" value="VEGFRECEPTOR"/>
</dbReference>
<keyword evidence="4" id="KW-0812">Transmembrane</keyword>
<evidence type="ECO:0000259" key="5">
    <source>
        <dbReference type="PROSITE" id="PS50835"/>
    </source>
</evidence>
<feature type="region of interest" description="Disordered" evidence="3">
    <location>
        <begin position="566"/>
        <end position="651"/>
    </location>
</feature>
<dbReference type="SMART" id="SM00408">
    <property type="entry name" value="IGc2"/>
    <property type="match status" value="4"/>
</dbReference>
<dbReference type="InterPro" id="IPR036179">
    <property type="entry name" value="Ig-like_dom_sf"/>
</dbReference>
<evidence type="ECO:0000256" key="2">
    <source>
        <dbReference type="ARBA" id="ARBA00023319"/>
    </source>
</evidence>
<dbReference type="GO" id="GO:0030424">
    <property type="term" value="C:axon"/>
    <property type="evidence" value="ECO:0007669"/>
    <property type="project" value="TreeGrafter"/>
</dbReference>
<evidence type="ECO:0000313" key="6">
    <source>
        <dbReference type="EMBL" id="PFX21215.1"/>
    </source>
</evidence>
<dbReference type="GO" id="GO:0007411">
    <property type="term" value="P:axon guidance"/>
    <property type="evidence" value="ECO:0007669"/>
    <property type="project" value="TreeGrafter"/>
</dbReference>
<evidence type="ECO:0000256" key="4">
    <source>
        <dbReference type="SAM" id="Phobius"/>
    </source>
</evidence>
<keyword evidence="4" id="KW-0472">Membrane</keyword>